<evidence type="ECO:0000256" key="1">
    <source>
        <dbReference type="ARBA" id="ARBA00004141"/>
    </source>
</evidence>
<gene>
    <name evidence="6" type="ORF">FHX64_001217</name>
</gene>
<evidence type="ECO:0000256" key="3">
    <source>
        <dbReference type="ARBA" id="ARBA00022989"/>
    </source>
</evidence>
<proteinExistence type="predicted"/>
<dbReference type="AlphaFoldDB" id="A0A7W5H1X6"/>
<keyword evidence="2 5" id="KW-0812">Transmembrane</keyword>
<sequence length="269" mass="28932">MISSSIIIAFSLTLIAGLSTGIGSWLTFFTHRTNRSFLSFSLGLAAGVLLFVSFIDIFPESQSLFQQYIHTGNSFLWILIAFFAGIGLMLLLDWIAPHHDHTPSESNTHVHSKNDPASLAHLKRLGMMVAIAVSLHNVPEGIAIFTVGISHINVAIPILFAIVLHNIPIGVSISAPIYQATGKKQIAFLVAILTGMASPFGAILAWLFLLPSWTPLLQAIVLGAVSGTMVYIALIELLPSAECYGKHTLTRIGLISGMITMGVTIYLLG</sequence>
<comment type="subcellular location">
    <subcellularLocation>
        <location evidence="1">Membrane</location>
        <topology evidence="1">Multi-pass membrane protein</topology>
    </subcellularLocation>
</comment>
<evidence type="ECO:0000256" key="2">
    <source>
        <dbReference type="ARBA" id="ARBA00022692"/>
    </source>
</evidence>
<evidence type="ECO:0000313" key="6">
    <source>
        <dbReference type="EMBL" id="MBB3187054.1"/>
    </source>
</evidence>
<feature type="transmembrane region" description="Helical" evidence="5">
    <location>
        <begin position="186"/>
        <end position="210"/>
    </location>
</feature>
<feature type="transmembrane region" description="Helical" evidence="5">
    <location>
        <begin position="6"/>
        <end position="29"/>
    </location>
</feature>
<keyword evidence="7" id="KW-1185">Reference proteome</keyword>
<organism evidence="6 7">
    <name type="scientific">Microbacter margulisiae</name>
    <dbReference type="NCBI Taxonomy" id="1350067"/>
    <lineage>
        <taxon>Bacteria</taxon>
        <taxon>Pseudomonadati</taxon>
        <taxon>Bacteroidota</taxon>
        <taxon>Bacteroidia</taxon>
        <taxon>Bacteroidales</taxon>
        <taxon>Porphyromonadaceae</taxon>
        <taxon>Microbacter</taxon>
    </lineage>
</organism>
<dbReference type="EMBL" id="JACHYB010000001">
    <property type="protein sequence ID" value="MBB3187054.1"/>
    <property type="molecule type" value="Genomic_DNA"/>
</dbReference>
<feature type="transmembrane region" description="Helical" evidence="5">
    <location>
        <begin position="75"/>
        <end position="96"/>
    </location>
</feature>
<comment type="caution">
    <text evidence="6">The sequence shown here is derived from an EMBL/GenBank/DDBJ whole genome shotgun (WGS) entry which is preliminary data.</text>
</comment>
<keyword evidence="3 5" id="KW-1133">Transmembrane helix</keyword>
<dbReference type="GO" id="GO:0016020">
    <property type="term" value="C:membrane"/>
    <property type="evidence" value="ECO:0007669"/>
    <property type="project" value="UniProtKB-SubCell"/>
</dbReference>
<dbReference type="Pfam" id="PF02535">
    <property type="entry name" value="Zip"/>
    <property type="match status" value="1"/>
</dbReference>
<dbReference type="PANTHER" id="PTHR11040:SF205">
    <property type="entry name" value="ZINC TRANSPORTER ZUPT"/>
    <property type="match status" value="1"/>
</dbReference>
<dbReference type="PANTHER" id="PTHR11040">
    <property type="entry name" value="ZINC/IRON TRANSPORTER"/>
    <property type="match status" value="1"/>
</dbReference>
<feature type="transmembrane region" description="Helical" evidence="5">
    <location>
        <begin position="216"/>
        <end position="237"/>
    </location>
</feature>
<dbReference type="InterPro" id="IPR003689">
    <property type="entry name" value="ZIP"/>
</dbReference>
<dbReference type="Proteomes" id="UP000544222">
    <property type="component" value="Unassembled WGS sequence"/>
</dbReference>
<name>A0A7W5H1X6_9PORP</name>
<protein>
    <submittedName>
        <fullName evidence="6">ZIP family zinc transporter</fullName>
    </submittedName>
</protein>
<dbReference type="RefSeq" id="WP_183412868.1">
    <property type="nucleotide sequence ID" value="NZ_JACHYB010000001.1"/>
</dbReference>
<evidence type="ECO:0000256" key="4">
    <source>
        <dbReference type="ARBA" id="ARBA00023136"/>
    </source>
</evidence>
<keyword evidence="4 5" id="KW-0472">Membrane</keyword>
<evidence type="ECO:0000256" key="5">
    <source>
        <dbReference type="SAM" id="Phobius"/>
    </source>
</evidence>
<accession>A0A7W5H1X6</accession>
<evidence type="ECO:0000313" key="7">
    <source>
        <dbReference type="Proteomes" id="UP000544222"/>
    </source>
</evidence>
<feature type="transmembrane region" description="Helical" evidence="5">
    <location>
        <begin position="142"/>
        <end position="165"/>
    </location>
</feature>
<dbReference type="NCBIfam" id="NF003243">
    <property type="entry name" value="PRK04201.1"/>
    <property type="match status" value="1"/>
</dbReference>
<feature type="transmembrane region" description="Helical" evidence="5">
    <location>
        <begin position="36"/>
        <end position="55"/>
    </location>
</feature>
<dbReference type="GO" id="GO:0005385">
    <property type="term" value="F:zinc ion transmembrane transporter activity"/>
    <property type="evidence" value="ECO:0007669"/>
    <property type="project" value="TreeGrafter"/>
</dbReference>
<reference evidence="6 7" key="1">
    <citation type="submission" date="2020-08" db="EMBL/GenBank/DDBJ databases">
        <title>Genomic Encyclopedia of Type Strains, Phase IV (KMG-IV): sequencing the most valuable type-strain genomes for metagenomic binning, comparative biology and taxonomic classification.</title>
        <authorList>
            <person name="Goeker M."/>
        </authorList>
    </citation>
    <scope>NUCLEOTIDE SEQUENCE [LARGE SCALE GENOMIC DNA]</scope>
    <source>
        <strain evidence="6 7">DSM 27471</strain>
    </source>
</reference>
<feature type="transmembrane region" description="Helical" evidence="5">
    <location>
        <begin position="249"/>
        <end position="268"/>
    </location>
</feature>